<sequence>MAKSEDPSHLERASRMMEVEQSHWKELLLDDTKPSPCRNKLMKFGVKSLSQLSSNSLSTQQFYRIIATHFSEELCHQICLGLFILDKNAILDIFGMIGIEWPIRRRFFRNLFAILANMQNEGNRQPIVDALIEFELLNRSTGQPPSAEEMAFIFSRLAELFQRLPLNPLFLPRDKVEKTLNCLFVRMLWQRILENRKMPSDYFKAMKLFFSLQSVRNFFAENDLHTVRSLQQFLTTLWEHLEKDIPRWDRLLIDRQHWAVNVRNSDARGDELGEQLLKLFSAVQRIVFAAKNGLLGGDETEEAFRALLGVSLLQRMALVPESALRLDWSLVIEANRPDDSNRIFVPLIQIHMLNDPEVLSDFSWRALWLGWESRAQFEDLWMSLFGVLSSTPTSSREIHQRASAESLTAVQQQLVAANLAIESLTNILLQTLLFPNPGSPIDSDFVVKHRRRKENYSFLQSEYGLLAANAKMLTDQMLGGKMRTDPSESYLQNLEKLPAKGYDMGQTSLVHLRSLCGFNERIVEEEETQLRTSSSAHLIAQSTELDTTSSLRALFDTFAHWLNSSDLALIPMAILSGTLRSLTFLSDLFHDPSFYQQTFSTLWPLMGTQKALLEDHSARGNVILLLLKCASVLEWSELPDSGETCLPKFFDFLLETGIRRAQCQFERECSLNGLLYLLQSDHLHHIQPSTMQNVIEFLVNELQRMQRRTDILSDFQPDSMEYNKLAWAVMFFIVEDEPFPIDARMKNLFLHIVSDSFVDPRIPNCQKEALTHGIESLVLRNCSYAPTFRKMSLECFATYQLQPSHLPFALSIYLTCIYRELQEGGEFAYGVNKSFPADDFHKFLNVFSFYAASSSSPDLGGAHCIVRLASDLICSVWSKESVLECVWSLLIPPPPITSPKSLKNPLISFKIDPSEGEATNHRPNSSVNPLEHPLQCSAEDQNIQNIGRLKEGNVLRLTQLDQSLIHLLHVVFKTLFLDQRRVCLELAVNFLLPKVTLLENGPMAKCLSLIIHFLLHSEDPVGSDFFGIAFPEAYIQMLIHSFIGECEAVNLNFI</sequence>
<dbReference type="GO" id="GO:0005737">
    <property type="term" value="C:cytoplasm"/>
    <property type="evidence" value="ECO:0007669"/>
    <property type="project" value="TreeGrafter"/>
</dbReference>
<dbReference type="Proteomes" id="UP000050741">
    <property type="component" value="Unassembled WGS sequence"/>
</dbReference>
<reference evidence="2" key="3">
    <citation type="submission" date="2016-06" db="UniProtKB">
        <authorList>
            <consortium name="WormBaseParasite"/>
        </authorList>
    </citation>
    <scope>IDENTIFICATION</scope>
</reference>
<organism evidence="1 2">
    <name type="scientific">Globodera pallida</name>
    <name type="common">Potato cyst nematode worm</name>
    <name type="synonym">Heterodera pallida</name>
    <dbReference type="NCBI Taxonomy" id="36090"/>
    <lineage>
        <taxon>Eukaryota</taxon>
        <taxon>Metazoa</taxon>
        <taxon>Ecdysozoa</taxon>
        <taxon>Nematoda</taxon>
        <taxon>Chromadorea</taxon>
        <taxon>Rhabditida</taxon>
        <taxon>Tylenchina</taxon>
        <taxon>Tylenchomorpha</taxon>
        <taxon>Tylenchoidea</taxon>
        <taxon>Heteroderidae</taxon>
        <taxon>Heteroderinae</taxon>
        <taxon>Globodera</taxon>
    </lineage>
</organism>
<evidence type="ECO:0000313" key="1">
    <source>
        <dbReference type="Proteomes" id="UP000050741"/>
    </source>
</evidence>
<dbReference type="AlphaFoldDB" id="A0A183BM11"/>
<dbReference type="InterPro" id="IPR028426">
    <property type="entry name" value="Huntingtin_fam"/>
</dbReference>
<name>A0A183BM11_GLOPA</name>
<accession>A0A183BM11</accession>
<dbReference type="Pfam" id="PF20927">
    <property type="entry name" value="Htt_C-HEAT"/>
    <property type="match status" value="1"/>
</dbReference>
<dbReference type="InterPro" id="IPR048413">
    <property type="entry name" value="Htt_C-HEAT_rpt"/>
</dbReference>
<dbReference type="WBParaSite" id="GPLIN_000164600">
    <property type="protein sequence ID" value="GPLIN_000164600"/>
    <property type="gene ID" value="GPLIN_000164600"/>
</dbReference>
<reference evidence="1" key="2">
    <citation type="submission" date="2014-05" db="EMBL/GenBank/DDBJ databases">
        <title>The genome and life-stage specific transcriptomes of Globodera pallida elucidate key aspects of plant parasitism by a cyst nematode.</title>
        <authorList>
            <person name="Cotton J.A."/>
            <person name="Lilley C.J."/>
            <person name="Jones L.M."/>
            <person name="Kikuchi T."/>
            <person name="Reid A.J."/>
            <person name="Thorpe P."/>
            <person name="Tsai I.J."/>
            <person name="Beasley H."/>
            <person name="Blok V."/>
            <person name="Cock P.J.A."/>
            <person name="Van den Akker S.E."/>
            <person name="Holroyd N."/>
            <person name="Hunt M."/>
            <person name="Mantelin S."/>
            <person name="Naghra H."/>
            <person name="Pain A."/>
            <person name="Palomares-Rius J.E."/>
            <person name="Zarowiecki M."/>
            <person name="Berriman M."/>
            <person name="Jones J.T."/>
            <person name="Urwin P.E."/>
        </authorList>
    </citation>
    <scope>NUCLEOTIDE SEQUENCE [LARGE SCALE GENOMIC DNA]</scope>
    <source>
        <strain evidence="1">Lindley</strain>
    </source>
</reference>
<reference evidence="1" key="1">
    <citation type="submission" date="2013-12" db="EMBL/GenBank/DDBJ databases">
        <authorList>
            <person name="Aslett M."/>
        </authorList>
    </citation>
    <scope>NUCLEOTIDE SEQUENCE [LARGE SCALE GENOMIC DNA]</scope>
    <source>
        <strain evidence="1">Lindley</strain>
    </source>
</reference>
<protein>
    <submittedName>
        <fullName evidence="2">Uncharacterized protein</fullName>
    </submittedName>
</protein>
<evidence type="ECO:0000313" key="2">
    <source>
        <dbReference type="WBParaSite" id="GPLIN_000164600"/>
    </source>
</evidence>
<proteinExistence type="predicted"/>
<dbReference type="PANTHER" id="PTHR10170">
    <property type="entry name" value="HUNTINGTON DISEASE PROTEIN"/>
    <property type="match status" value="1"/>
</dbReference>
<keyword evidence="1" id="KW-1185">Reference proteome</keyword>
<dbReference type="PANTHER" id="PTHR10170:SF10">
    <property type="entry name" value="HUNTINGTIN"/>
    <property type="match status" value="1"/>
</dbReference>